<evidence type="ECO:0000313" key="3">
    <source>
        <dbReference type="Proteomes" id="UP001064489"/>
    </source>
</evidence>
<evidence type="ECO:0000256" key="1">
    <source>
        <dbReference type="SAM" id="MobiDB-lite"/>
    </source>
</evidence>
<keyword evidence="3" id="KW-1185">Reference proteome</keyword>
<proteinExistence type="predicted"/>
<name>A0AAD5NX81_ACENE</name>
<comment type="caution">
    <text evidence="2">The sequence shown here is derived from an EMBL/GenBank/DDBJ whole genome shotgun (WGS) entry which is preliminary data.</text>
</comment>
<gene>
    <name evidence="2" type="ORF">LWI28_019625</name>
</gene>
<feature type="compositionally biased region" description="Basic and acidic residues" evidence="1">
    <location>
        <begin position="40"/>
        <end position="50"/>
    </location>
</feature>
<evidence type="ECO:0000313" key="2">
    <source>
        <dbReference type="EMBL" id="KAI9186660.1"/>
    </source>
</evidence>
<dbReference type="AlphaFoldDB" id="A0AAD5NX81"/>
<dbReference type="EMBL" id="JAJSOW010000100">
    <property type="protein sequence ID" value="KAI9186660.1"/>
    <property type="molecule type" value="Genomic_DNA"/>
</dbReference>
<dbReference type="Proteomes" id="UP001064489">
    <property type="component" value="Chromosome 3"/>
</dbReference>
<sequence length="97" mass="10560">MTNFFWRLTGNIIQQPFTGFVTGCGGRRGGLAEEDDGDKEESGGEEERPEIVPWTTYFLNDFRIANGYEVGIDVAGGKIVIGIIVCNSRGLVMANNA</sequence>
<reference evidence="2" key="1">
    <citation type="journal article" date="2022" name="Plant J.">
        <title>Strategies of tolerance reflected in two North American maple genomes.</title>
        <authorList>
            <person name="McEvoy S.L."/>
            <person name="Sezen U.U."/>
            <person name="Trouern-Trend A."/>
            <person name="McMahon S.M."/>
            <person name="Schaberg P.G."/>
            <person name="Yang J."/>
            <person name="Wegrzyn J.L."/>
            <person name="Swenson N.G."/>
        </authorList>
    </citation>
    <scope>NUCLEOTIDE SEQUENCE</scope>
    <source>
        <strain evidence="2">91603</strain>
    </source>
</reference>
<feature type="region of interest" description="Disordered" evidence="1">
    <location>
        <begin position="28"/>
        <end position="50"/>
    </location>
</feature>
<protein>
    <submittedName>
        <fullName evidence="2">Uncharacterized protein</fullName>
    </submittedName>
</protein>
<dbReference type="PROSITE" id="PS51257">
    <property type="entry name" value="PROKAR_LIPOPROTEIN"/>
    <property type="match status" value="1"/>
</dbReference>
<organism evidence="2 3">
    <name type="scientific">Acer negundo</name>
    <name type="common">Box elder</name>
    <dbReference type="NCBI Taxonomy" id="4023"/>
    <lineage>
        <taxon>Eukaryota</taxon>
        <taxon>Viridiplantae</taxon>
        <taxon>Streptophyta</taxon>
        <taxon>Embryophyta</taxon>
        <taxon>Tracheophyta</taxon>
        <taxon>Spermatophyta</taxon>
        <taxon>Magnoliopsida</taxon>
        <taxon>eudicotyledons</taxon>
        <taxon>Gunneridae</taxon>
        <taxon>Pentapetalae</taxon>
        <taxon>rosids</taxon>
        <taxon>malvids</taxon>
        <taxon>Sapindales</taxon>
        <taxon>Sapindaceae</taxon>
        <taxon>Hippocastanoideae</taxon>
        <taxon>Acereae</taxon>
        <taxon>Acer</taxon>
    </lineage>
</organism>
<reference evidence="2" key="2">
    <citation type="submission" date="2023-02" db="EMBL/GenBank/DDBJ databases">
        <authorList>
            <person name="Swenson N.G."/>
            <person name="Wegrzyn J.L."/>
            <person name="Mcevoy S.L."/>
        </authorList>
    </citation>
    <scope>NUCLEOTIDE SEQUENCE</scope>
    <source>
        <strain evidence="2">91603</strain>
        <tissue evidence="2">Leaf</tissue>
    </source>
</reference>
<accession>A0AAD5NX81</accession>